<evidence type="ECO:0000313" key="2">
    <source>
        <dbReference type="EMBL" id="MBB5201639.1"/>
    </source>
</evidence>
<dbReference type="GO" id="GO:0010038">
    <property type="term" value="P:response to metal ion"/>
    <property type="evidence" value="ECO:0007669"/>
    <property type="project" value="InterPro"/>
</dbReference>
<dbReference type="RefSeq" id="WP_168054140.1">
    <property type="nucleotide sequence ID" value="NZ_JAAOZT010000003.1"/>
</dbReference>
<dbReference type="SUPFAM" id="SSF54913">
    <property type="entry name" value="GlnB-like"/>
    <property type="match status" value="1"/>
</dbReference>
<name>A0A840RZ56_9BURK</name>
<comment type="similarity">
    <text evidence="1">Belongs to the CutA family.</text>
</comment>
<keyword evidence="3" id="KW-1185">Reference proteome</keyword>
<accession>A0A840RZ56</accession>
<proteinExistence type="inferred from homology"/>
<dbReference type="AlphaFoldDB" id="A0A840RZ56"/>
<dbReference type="Proteomes" id="UP000571084">
    <property type="component" value="Unassembled WGS sequence"/>
</dbReference>
<dbReference type="InterPro" id="IPR004323">
    <property type="entry name" value="Ion_tolerance_CutA"/>
</dbReference>
<sequence length="110" mass="12090">MPEPILVMTTMPDAVGANALAQQLVERKLAACVNILPLVHSIYLWRGVIEHADEVAMVIKTTVDRYSELEAFVQAAHPYDLPEIIAIPVVKGLPAYLDWIGAATKKELNV</sequence>
<dbReference type="Gene3D" id="3.30.70.120">
    <property type="match status" value="1"/>
</dbReference>
<dbReference type="PANTHER" id="PTHR23419">
    <property type="entry name" value="DIVALENT CATION TOLERANCE CUTA-RELATED"/>
    <property type="match status" value="1"/>
</dbReference>
<dbReference type="Pfam" id="PF03091">
    <property type="entry name" value="CutA1"/>
    <property type="match status" value="1"/>
</dbReference>
<dbReference type="InterPro" id="IPR011322">
    <property type="entry name" value="N-reg_PII-like_a/b"/>
</dbReference>
<organism evidence="2 3">
    <name type="scientific">Glaciimonas immobilis</name>
    <dbReference type="NCBI Taxonomy" id="728004"/>
    <lineage>
        <taxon>Bacteria</taxon>
        <taxon>Pseudomonadati</taxon>
        <taxon>Pseudomonadota</taxon>
        <taxon>Betaproteobacteria</taxon>
        <taxon>Burkholderiales</taxon>
        <taxon>Oxalobacteraceae</taxon>
        <taxon>Glaciimonas</taxon>
    </lineage>
</organism>
<dbReference type="PANTHER" id="PTHR23419:SF8">
    <property type="entry name" value="FI09726P"/>
    <property type="match status" value="1"/>
</dbReference>
<dbReference type="GO" id="GO:0005507">
    <property type="term" value="F:copper ion binding"/>
    <property type="evidence" value="ECO:0007669"/>
    <property type="project" value="TreeGrafter"/>
</dbReference>
<dbReference type="EMBL" id="JACHHQ010000007">
    <property type="protein sequence ID" value="MBB5201639.1"/>
    <property type="molecule type" value="Genomic_DNA"/>
</dbReference>
<protein>
    <submittedName>
        <fullName evidence="2">Periplasmic divalent cation tolerance protein</fullName>
    </submittedName>
</protein>
<evidence type="ECO:0000313" key="3">
    <source>
        <dbReference type="Proteomes" id="UP000571084"/>
    </source>
</evidence>
<evidence type="ECO:0000256" key="1">
    <source>
        <dbReference type="ARBA" id="ARBA00010169"/>
    </source>
</evidence>
<comment type="caution">
    <text evidence="2">The sequence shown here is derived from an EMBL/GenBank/DDBJ whole genome shotgun (WGS) entry which is preliminary data.</text>
</comment>
<reference evidence="2 3" key="1">
    <citation type="submission" date="2020-08" db="EMBL/GenBank/DDBJ databases">
        <title>Genomic Encyclopedia of Type Strains, Phase IV (KMG-IV): sequencing the most valuable type-strain genomes for metagenomic binning, comparative biology and taxonomic classification.</title>
        <authorList>
            <person name="Goeker M."/>
        </authorList>
    </citation>
    <scope>NUCLEOTIDE SEQUENCE [LARGE SCALE GENOMIC DNA]</scope>
    <source>
        <strain evidence="2 3">DSM 23240</strain>
    </source>
</reference>
<dbReference type="InterPro" id="IPR015867">
    <property type="entry name" value="N-reg_PII/ATP_PRibTrfase_C"/>
</dbReference>
<gene>
    <name evidence="2" type="ORF">HNR39_003492</name>
</gene>